<evidence type="ECO:0000256" key="1">
    <source>
        <dbReference type="SAM" id="SignalP"/>
    </source>
</evidence>
<keyword evidence="1" id="KW-0732">Signal</keyword>
<proteinExistence type="predicted"/>
<accession>A0A7W6NP91</accession>
<dbReference type="Proteomes" id="UP000529946">
    <property type="component" value="Unassembled WGS sequence"/>
</dbReference>
<sequence>MSRTSLALVLSLAVLSATPAFAQDHAHGHAQAAGSVAAEATDAAAAVDAFHVALKAGDTAVALALMAPDVMIFEEGGAERSRDEYASHHLGSDAAFAAASEATVTRRSGWADGDIAWIASEGRTTGQFNGRAVDRLTTETMVLKRHADGWRIHHIHWSSRAPG</sequence>
<dbReference type="GO" id="GO:0016853">
    <property type="term" value="F:isomerase activity"/>
    <property type="evidence" value="ECO:0007669"/>
    <property type="project" value="UniProtKB-KW"/>
</dbReference>
<dbReference type="Gene3D" id="3.10.450.50">
    <property type="match status" value="1"/>
</dbReference>
<dbReference type="RefSeq" id="WP_183204303.1">
    <property type="nucleotide sequence ID" value="NZ_BAAAER010000001.1"/>
</dbReference>
<dbReference type="SUPFAM" id="SSF54427">
    <property type="entry name" value="NTF2-like"/>
    <property type="match status" value="1"/>
</dbReference>
<dbReference type="EMBL" id="JACIDM010000002">
    <property type="protein sequence ID" value="MBB4083175.1"/>
    <property type="molecule type" value="Genomic_DNA"/>
</dbReference>
<protein>
    <submittedName>
        <fullName evidence="3">Ketosteroid isomerase-like protein</fullName>
    </submittedName>
</protein>
<evidence type="ECO:0000313" key="3">
    <source>
        <dbReference type="EMBL" id="MBB4083175.1"/>
    </source>
</evidence>
<keyword evidence="4" id="KW-1185">Reference proteome</keyword>
<dbReference type="InterPro" id="IPR032710">
    <property type="entry name" value="NTF2-like_dom_sf"/>
</dbReference>
<evidence type="ECO:0000259" key="2">
    <source>
        <dbReference type="Pfam" id="PF13474"/>
    </source>
</evidence>
<comment type="caution">
    <text evidence="3">The sequence shown here is derived from an EMBL/GenBank/DDBJ whole genome shotgun (WGS) entry which is preliminary data.</text>
</comment>
<reference evidence="3 4" key="1">
    <citation type="submission" date="2020-08" db="EMBL/GenBank/DDBJ databases">
        <title>Genomic Encyclopedia of Type Strains, Phase IV (KMG-IV): sequencing the most valuable type-strain genomes for metagenomic binning, comparative biology and taxonomic classification.</title>
        <authorList>
            <person name="Goeker M."/>
        </authorList>
    </citation>
    <scope>NUCLEOTIDE SEQUENCE [LARGE SCALE GENOMIC DNA]</scope>
    <source>
        <strain evidence="3 4">DSM 23960</strain>
    </source>
</reference>
<dbReference type="AlphaFoldDB" id="A0A7W6NP91"/>
<organism evidence="3 4">
    <name type="scientific">Brevundimonas lenta</name>
    <dbReference type="NCBI Taxonomy" id="424796"/>
    <lineage>
        <taxon>Bacteria</taxon>
        <taxon>Pseudomonadati</taxon>
        <taxon>Pseudomonadota</taxon>
        <taxon>Alphaproteobacteria</taxon>
        <taxon>Caulobacterales</taxon>
        <taxon>Caulobacteraceae</taxon>
        <taxon>Brevundimonas</taxon>
    </lineage>
</organism>
<feature type="chain" id="PRO_5030708283" evidence="1">
    <location>
        <begin position="23"/>
        <end position="163"/>
    </location>
</feature>
<keyword evidence="3" id="KW-0413">Isomerase</keyword>
<dbReference type="Pfam" id="PF13474">
    <property type="entry name" value="SnoaL_3"/>
    <property type="match status" value="1"/>
</dbReference>
<name>A0A7W6NP91_9CAUL</name>
<gene>
    <name evidence="3" type="ORF">GGR12_002041</name>
</gene>
<evidence type="ECO:0000313" key="4">
    <source>
        <dbReference type="Proteomes" id="UP000529946"/>
    </source>
</evidence>
<feature type="signal peptide" evidence="1">
    <location>
        <begin position="1"/>
        <end position="22"/>
    </location>
</feature>
<dbReference type="InterPro" id="IPR037401">
    <property type="entry name" value="SnoaL-like"/>
</dbReference>
<feature type="domain" description="SnoaL-like" evidence="2">
    <location>
        <begin position="45"/>
        <end position="159"/>
    </location>
</feature>